<dbReference type="InterPro" id="IPR023214">
    <property type="entry name" value="HAD_sf"/>
</dbReference>
<evidence type="ECO:0000313" key="5">
    <source>
        <dbReference type="Proteomes" id="UP001396334"/>
    </source>
</evidence>
<dbReference type="InterPro" id="IPR023198">
    <property type="entry name" value="PGP-like_dom2"/>
</dbReference>
<keyword evidence="5" id="KW-1185">Reference proteome</keyword>
<dbReference type="InterPro" id="IPR041492">
    <property type="entry name" value="HAD_2"/>
</dbReference>
<dbReference type="Gene3D" id="1.10.150.240">
    <property type="entry name" value="Putative phosphatase, domain 2"/>
    <property type="match status" value="2"/>
</dbReference>
<dbReference type="Pfam" id="PF13419">
    <property type="entry name" value="HAD_2"/>
    <property type="match status" value="2"/>
</dbReference>
<dbReference type="PANTHER" id="PTHR46193:SF9">
    <property type="entry name" value="HALOACID DEHALOGENASE-LIKE HYDROLASE DOMAIN-CONTAINING PROTEIN SGPP"/>
    <property type="match status" value="1"/>
</dbReference>
<name>A0ABR2QDB7_9ROSI</name>
<protein>
    <recommendedName>
        <fullName evidence="6">Haloacid dehalogenase-like hydrolase domain-containing protein Sgpp</fullName>
    </recommendedName>
</protein>
<evidence type="ECO:0008006" key="6">
    <source>
        <dbReference type="Google" id="ProtNLM"/>
    </source>
</evidence>
<proteinExistence type="predicted"/>
<organism evidence="4 5">
    <name type="scientific">Hibiscus sabdariffa</name>
    <name type="common">roselle</name>
    <dbReference type="NCBI Taxonomy" id="183260"/>
    <lineage>
        <taxon>Eukaryota</taxon>
        <taxon>Viridiplantae</taxon>
        <taxon>Streptophyta</taxon>
        <taxon>Embryophyta</taxon>
        <taxon>Tracheophyta</taxon>
        <taxon>Spermatophyta</taxon>
        <taxon>Magnoliopsida</taxon>
        <taxon>eudicotyledons</taxon>
        <taxon>Gunneridae</taxon>
        <taxon>Pentapetalae</taxon>
        <taxon>rosids</taxon>
        <taxon>malvids</taxon>
        <taxon>Malvales</taxon>
        <taxon>Malvaceae</taxon>
        <taxon>Malvoideae</taxon>
        <taxon>Hibiscus</taxon>
    </lineage>
</organism>
<comment type="cofactor">
    <cofactor evidence="1">
        <name>Mg(2+)</name>
        <dbReference type="ChEBI" id="CHEBI:18420"/>
    </cofactor>
</comment>
<dbReference type="PRINTS" id="PR00413">
    <property type="entry name" value="HADHALOGNASE"/>
</dbReference>
<dbReference type="InterPro" id="IPR036412">
    <property type="entry name" value="HAD-like_sf"/>
</dbReference>
<reference evidence="4 5" key="1">
    <citation type="journal article" date="2024" name="G3 (Bethesda)">
        <title>Genome assembly of Hibiscus sabdariffa L. provides insights into metabolisms of medicinal natural products.</title>
        <authorList>
            <person name="Kim T."/>
        </authorList>
    </citation>
    <scope>NUCLEOTIDE SEQUENCE [LARGE SCALE GENOMIC DNA]</scope>
    <source>
        <strain evidence="4">TK-2024</strain>
        <tissue evidence="4">Old leaves</tissue>
    </source>
</reference>
<dbReference type="InterPro" id="IPR051600">
    <property type="entry name" value="Beta-PGM-like"/>
</dbReference>
<dbReference type="SFLD" id="SFLDG01129">
    <property type="entry name" value="C1.5:_HAD__Beta-PGM__Phosphata"/>
    <property type="match status" value="2"/>
</dbReference>
<sequence length="551" mass="61679">MTAGENSVQSKKCIPDLAPLEAVLFDIDGTLCDSDPLHYIAFCQMFAEMGMEVPDVEFLSKNIAGKHNDDVAAILFPDDVPKGIKFMQDAEAKFRRLASENLPSIKGLYKLTKWIEDRGLKRAAVTNASKQNAELMISKLGLQDFFHLVVVGSECERAKPYPDPYLKALQLLQVSKDHTFVCEDSLPGIKAGVAAGLPVVGLTTNYPENLLREANPTVLIKDYEDPKLWDNLEQVDKKREEFLEKHPLEFPNNLGYPNYFAEEISLQRLLVKTLMKSIPDLAPLEAVLFDVDGTLCDSDPLHYQVYREMLPEIGFNNGVPIDEEFFIKNFAGKHNPDIAVILYPDDIPRGMKFMEDKEERFRSLASENLPPIKGLHKLTKWIEDRGLKRAAVTNAPKPNAELMISKLGLKDFFDVVILGSDCERAKPYPDPYLKALEVLKVSKDHTFICEDSKSGIKAGVAAGMPVVGLTTRNPESVLIEANPTLLVKDYEDPKLWEALEELDKRGVESGAHPSLSMICSSSSTPQANREQFKEVLYIQEVEDPGYYLGMP</sequence>
<accession>A0ABR2QDB7</accession>
<dbReference type="NCBIfam" id="TIGR01509">
    <property type="entry name" value="HAD-SF-IA-v3"/>
    <property type="match status" value="2"/>
</dbReference>
<evidence type="ECO:0000313" key="4">
    <source>
        <dbReference type="EMBL" id="KAK8998667.1"/>
    </source>
</evidence>
<comment type="caution">
    <text evidence="4">The sequence shown here is derived from an EMBL/GenBank/DDBJ whole genome shotgun (WGS) entry which is preliminary data.</text>
</comment>
<dbReference type="InterPro" id="IPR006439">
    <property type="entry name" value="HAD-SF_hydro_IA"/>
</dbReference>
<dbReference type="CDD" id="cd07505">
    <property type="entry name" value="HAD_BPGM-like"/>
    <property type="match status" value="2"/>
</dbReference>
<keyword evidence="2" id="KW-0479">Metal-binding</keyword>
<evidence type="ECO:0000256" key="1">
    <source>
        <dbReference type="ARBA" id="ARBA00001946"/>
    </source>
</evidence>
<evidence type="ECO:0000256" key="3">
    <source>
        <dbReference type="ARBA" id="ARBA00022842"/>
    </source>
</evidence>
<dbReference type="PANTHER" id="PTHR46193">
    <property type="entry name" value="6-PHOSPHOGLUCONATE PHOSPHATASE"/>
    <property type="match status" value="1"/>
</dbReference>
<keyword evidence="3" id="KW-0460">Magnesium</keyword>
<dbReference type="SFLD" id="SFLDG01135">
    <property type="entry name" value="C1.5.6:_HAD__Beta-PGM__Phospha"/>
    <property type="match status" value="1"/>
</dbReference>
<dbReference type="Proteomes" id="UP001396334">
    <property type="component" value="Unassembled WGS sequence"/>
</dbReference>
<dbReference type="EMBL" id="JBBPBN010000041">
    <property type="protein sequence ID" value="KAK8998667.1"/>
    <property type="molecule type" value="Genomic_DNA"/>
</dbReference>
<dbReference type="SUPFAM" id="SSF56784">
    <property type="entry name" value="HAD-like"/>
    <property type="match status" value="2"/>
</dbReference>
<dbReference type="SFLD" id="SFLDS00003">
    <property type="entry name" value="Haloacid_Dehalogenase"/>
    <property type="match status" value="2"/>
</dbReference>
<dbReference type="Gene3D" id="3.40.50.1000">
    <property type="entry name" value="HAD superfamily/HAD-like"/>
    <property type="match status" value="2"/>
</dbReference>
<evidence type="ECO:0000256" key="2">
    <source>
        <dbReference type="ARBA" id="ARBA00022723"/>
    </source>
</evidence>
<gene>
    <name evidence="4" type="ORF">V6N11_084053</name>
</gene>